<evidence type="ECO:0000313" key="3">
    <source>
        <dbReference type="Proteomes" id="UP001367508"/>
    </source>
</evidence>
<keyword evidence="3" id="KW-1185">Reference proteome</keyword>
<sequence>MFNEFDSFSVLRNGVGSTSNYITKTENLLVSSIINSIVTHPKKMSPLIRRDEKTRVKFNNLGGKWDGEGKINVNMKLSHTFSLIIIHIPFLHILLYAMHFIFP</sequence>
<proteinExistence type="predicted"/>
<comment type="caution">
    <text evidence="2">The sequence shown here is derived from an EMBL/GenBank/DDBJ whole genome shotgun (WGS) entry which is preliminary data.</text>
</comment>
<protein>
    <submittedName>
        <fullName evidence="2">Uncharacterized protein</fullName>
    </submittedName>
</protein>
<dbReference type="EMBL" id="JAYMYQ010000005">
    <property type="protein sequence ID" value="KAK7328730.1"/>
    <property type="molecule type" value="Genomic_DNA"/>
</dbReference>
<accession>A0AAN9Q8D0</accession>
<gene>
    <name evidence="2" type="ORF">VNO77_22847</name>
</gene>
<keyword evidence="1" id="KW-1133">Transmembrane helix</keyword>
<keyword evidence="1" id="KW-0472">Membrane</keyword>
<evidence type="ECO:0000256" key="1">
    <source>
        <dbReference type="SAM" id="Phobius"/>
    </source>
</evidence>
<dbReference type="Proteomes" id="UP001367508">
    <property type="component" value="Unassembled WGS sequence"/>
</dbReference>
<keyword evidence="1" id="KW-0812">Transmembrane</keyword>
<dbReference type="AlphaFoldDB" id="A0AAN9Q8D0"/>
<name>A0AAN9Q8D0_CANGL</name>
<organism evidence="2 3">
    <name type="scientific">Canavalia gladiata</name>
    <name type="common">Sword bean</name>
    <name type="synonym">Dolichos gladiatus</name>
    <dbReference type="NCBI Taxonomy" id="3824"/>
    <lineage>
        <taxon>Eukaryota</taxon>
        <taxon>Viridiplantae</taxon>
        <taxon>Streptophyta</taxon>
        <taxon>Embryophyta</taxon>
        <taxon>Tracheophyta</taxon>
        <taxon>Spermatophyta</taxon>
        <taxon>Magnoliopsida</taxon>
        <taxon>eudicotyledons</taxon>
        <taxon>Gunneridae</taxon>
        <taxon>Pentapetalae</taxon>
        <taxon>rosids</taxon>
        <taxon>fabids</taxon>
        <taxon>Fabales</taxon>
        <taxon>Fabaceae</taxon>
        <taxon>Papilionoideae</taxon>
        <taxon>50 kb inversion clade</taxon>
        <taxon>NPAAA clade</taxon>
        <taxon>indigoferoid/millettioid clade</taxon>
        <taxon>Phaseoleae</taxon>
        <taxon>Canavalia</taxon>
    </lineage>
</organism>
<feature type="transmembrane region" description="Helical" evidence="1">
    <location>
        <begin position="80"/>
        <end position="102"/>
    </location>
</feature>
<evidence type="ECO:0000313" key="2">
    <source>
        <dbReference type="EMBL" id="KAK7328730.1"/>
    </source>
</evidence>
<reference evidence="2 3" key="1">
    <citation type="submission" date="2024-01" db="EMBL/GenBank/DDBJ databases">
        <title>The genomes of 5 underutilized Papilionoideae crops provide insights into root nodulation and disease resistanc.</title>
        <authorList>
            <person name="Jiang F."/>
        </authorList>
    </citation>
    <scope>NUCLEOTIDE SEQUENCE [LARGE SCALE GENOMIC DNA]</scope>
    <source>
        <strain evidence="2">LVBAO_FW01</strain>
        <tissue evidence="2">Leaves</tissue>
    </source>
</reference>